<evidence type="ECO:0000256" key="1">
    <source>
        <dbReference type="ARBA" id="ARBA00022448"/>
    </source>
</evidence>
<feature type="transmembrane region" description="Helical" evidence="4">
    <location>
        <begin position="20"/>
        <end position="41"/>
    </location>
</feature>
<proteinExistence type="predicted"/>
<evidence type="ECO:0000313" key="6">
    <source>
        <dbReference type="EMBL" id="GAA4785329.1"/>
    </source>
</evidence>
<evidence type="ECO:0000259" key="5">
    <source>
        <dbReference type="Pfam" id="PF07660"/>
    </source>
</evidence>
<organism evidence="6 7">
    <name type="scientific">Olivibacter ginsenosidimutans</name>
    <dbReference type="NCBI Taxonomy" id="1176537"/>
    <lineage>
        <taxon>Bacteria</taxon>
        <taxon>Pseudomonadati</taxon>
        <taxon>Bacteroidota</taxon>
        <taxon>Sphingobacteriia</taxon>
        <taxon>Sphingobacteriales</taxon>
        <taxon>Sphingobacteriaceae</taxon>
        <taxon>Olivibacter</taxon>
    </lineage>
</organism>
<gene>
    <name evidence="6" type="ORF">GCM10023231_11490</name>
</gene>
<evidence type="ECO:0000256" key="3">
    <source>
        <dbReference type="ARBA" id="ARBA00023237"/>
    </source>
</evidence>
<protein>
    <recommendedName>
        <fullName evidence="5">Secretin/TonB short N-terminal domain-containing protein</fullName>
    </recommendedName>
</protein>
<dbReference type="Proteomes" id="UP001501411">
    <property type="component" value="Unassembled WGS sequence"/>
</dbReference>
<keyword evidence="2 4" id="KW-0472">Membrane</keyword>
<keyword evidence="1" id="KW-0813">Transport</keyword>
<dbReference type="RefSeq" id="WP_345230766.1">
    <property type="nucleotide sequence ID" value="NZ_BAABIQ010000005.1"/>
</dbReference>
<keyword evidence="4" id="KW-1133">Transmembrane helix</keyword>
<accession>A0ABP9AT18</accession>
<feature type="domain" description="Secretin/TonB short N-terminal" evidence="5">
    <location>
        <begin position="66"/>
        <end position="117"/>
    </location>
</feature>
<dbReference type="EMBL" id="BAABIQ010000005">
    <property type="protein sequence ID" value="GAA4785329.1"/>
    <property type="molecule type" value="Genomic_DNA"/>
</dbReference>
<evidence type="ECO:0000256" key="2">
    <source>
        <dbReference type="ARBA" id="ARBA00023136"/>
    </source>
</evidence>
<keyword evidence="3" id="KW-0998">Cell outer membrane</keyword>
<comment type="caution">
    <text evidence="6">The sequence shown here is derived from an EMBL/GenBank/DDBJ whole genome shotgun (WGS) entry which is preliminary data.</text>
</comment>
<name>A0ABP9AT18_9SPHI</name>
<dbReference type="Pfam" id="PF07660">
    <property type="entry name" value="STN"/>
    <property type="match status" value="1"/>
</dbReference>
<keyword evidence="4" id="KW-0812">Transmembrane</keyword>
<dbReference type="InterPro" id="IPR011662">
    <property type="entry name" value="Secretin/TonB_short_N"/>
</dbReference>
<evidence type="ECO:0000313" key="7">
    <source>
        <dbReference type="Proteomes" id="UP001501411"/>
    </source>
</evidence>
<reference evidence="7" key="1">
    <citation type="journal article" date="2019" name="Int. J. Syst. Evol. Microbiol.">
        <title>The Global Catalogue of Microorganisms (GCM) 10K type strain sequencing project: providing services to taxonomists for standard genome sequencing and annotation.</title>
        <authorList>
            <consortium name="The Broad Institute Genomics Platform"/>
            <consortium name="The Broad Institute Genome Sequencing Center for Infectious Disease"/>
            <person name="Wu L."/>
            <person name="Ma J."/>
        </authorList>
    </citation>
    <scope>NUCLEOTIDE SEQUENCE [LARGE SCALE GENOMIC DNA]</scope>
    <source>
        <strain evidence="7">JCM 18200</strain>
    </source>
</reference>
<evidence type="ECO:0000256" key="4">
    <source>
        <dbReference type="SAM" id="Phobius"/>
    </source>
</evidence>
<keyword evidence="7" id="KW-1185">Reference proteome</keyword>
<sequence length="193" mass="21909">MQLDVYDGYRQPRTHGIQQLILKLLVLVLLIWNPVAALAFAQGITLTEKDASLKSVLEAIKKQSGYQLFYNDPMMREAKPVTLTVQEAPLKAVLDLCFAEQPLDYTIQKNVIVVKRKARSVVKPPQDLQVNGVVSDDNYDEPEETLYGQVSDAAGHPIQTEAGGQWYPRKIGRAKLERFAYALLFLFETRWFI</sequence>